<dbReference type="AlphaFoldDB" id="A0A644W8A9"/>
<sequence length="233" mass="27446">MANKKFSLLKSSNSSLVEEDTIIKKKEDYPIIDTEVIEFITKEFPKASIEIANSLTNLKNTLEKSIDFIEDTSSSIIKNERNFNLSGKYREISVRLYDISISIEKYIDWMDSIRNKNEKFDSTTKKEEEEYLPLDESILNNYLEIYNDFTDKTPLSFKLDNFKVQSDDWNDIVIKTADILNKNYKFSRDIMYSNITLPEIISKKSPENEFRDTIIEMLIEYKIDLSKYLILVK</sequence>
<evidence type="ECO:0000313" key="1">
    <source>
        <dbReference type="EMBL" id="MPM00065.1"/>
    </source>
</evidence>
<protein>
    <submittedName>
        <fullName evidence="1">Uncharacterized protein</fullName>
    </submittedName>
</protein>
<gene>
    <name evidence="1" type="ORF">SDC9_46288</name>
</gene>
<organism evidence="1">
    <name type="scientific">bioreactor metagenome</name>
    <dbReference type="NCBI Taxonomy" id="1076179"/>
    <lineage>
        <taxon>unclassified sequences</taxon>
        <taxon>metagenomes</taxon>
        <taxon>ecological metagenomes</taxon>
    </lineage>
</organism>
<accession>A0A644W8A9</accession>
<comment type="caution">
    <text evidence="1">The sequence shown here is derived from an EMBL/GenBank/DDBJ whole genome shotgun (WGS) entry which is preliminary data.</text>
</comment>
<reference evidence="1" key="1">
    <citation type="submission" date="2019-08" db="EMBL/GenBank/DDBJ databases">
        <authorList>
            <person name="Kucharzyk K."/>
            <person name="Murdoch R.W."/>
            <person name="Higgins S."/>
            <person name="Loffler F."/>
        </authorList>
    </citation>
    <scope>NUCLEOTIDE SEQUENCE</scope>
</reference>
<proteinExistence type="predicted"/>
<name>A0A644W8A9_9ZZZZ</name>
<dbReference type="EMBL" id="VSSQ01000706">
    <property type="protein sequence ID" value="MPM00065.1"/>
    <property type="molecule type" value="Genomic_DNA"/>
</dbReference>